<evidence type="ECO:0000313" key="14">
    <source>
        <dbReference type="EMBL" id="WFC97569.1"/>
    </source>
</evidence>
<feature type="compositionally biased region" description="Basic and acidic residues" evidence="11">
    <location>
        <begin position="411"/>
        <end position="438"/>
    </location>
</feature>
<dbReference type="Proteomes" id="UP001219567">
    <property type="component" value="Chromosome 1"/>
</dbReference>
<evidence type="ECO:0000256" key="8">
    <source>
        <dbReference type="ARBA" id="ARBA00023128"/>
    </source>
</evidence>
<gene>
    <name evidence="14" type="primary">YLH47</name>
    <name evidence="14" type="ORF">MYAM1_000284</name>
</gene>
<evidence type="ECO:0000256" key="1">
    <source>
        <dbReference type="ARBA" id="ARBA00004434"/>
    </source>
</evidence>
<dbReference type="AlphaFoldDB" id="A0AAJ5YWC9"/>
<keyword evidence="4" id="KW-0813">Transport</keyword>
<dbReference type="GO" id="GO:0043022">
    <property type="term" value="F:ribosome binding"/>
    <property type="evidence" value="ECO:0007669"/>
    <property type="project" value="InterPro"/>
</dbReference>
<dbReference type="Gene3D" id="1.10.238.10">
    <property type="entry name" value="EF-hand"/>
    <property type="match status" value="1"/>
</dbReference>
<dbReference type="EMBL" id="CP119943">
    <property type="protein sequence ID" value="WFC97569.1"/>
    <property type="molecule type" value="Genomic_DNA"/>
</dbReference>
<keyword evidence="7 12" id="KW-1133">Transmembrane helix</keyword>
<evidence type="ECO:0000313" key="15">
    <source>
        <dbReference type="Proteomes" id="UP001219567"/>
    </source>
</evidence>
<comment type="similarity">
    <text evidence="2">Belongs to the LETM1 family.</text>
</comment>
<evidence type="ECO:0000256" key="11">
    <source>
        <dbReference type="SAM" id="MobiDB-lite"/>
    </source>
</evidence>
<dbReference type="Pfam" id="PF07766">
    <property type="entry name" value="LETM1_RBD"/>
    <property type="match status" value="1"/>
</dbReference>
<dbReference type="PANTHER" id="PTHR14009:SF1">
    <property type="entry name" value="MITOCHONDRIAL PROTON_CALCIUM EXCHANGER PROTEIN"/>
    <property type="match status" value="1"/>
</dbReference>
<keyword evidence="5 12" id="KW-0812">Transmembrane</keyword>
<feature type="region of interest" description="Disordered" evidence="11">
    <location>
        <begin position="411"/>
        <end position="474"/>
    </location>
</feature>
<keyword evidence="8" id="KW-0496">Mitochondrion</keyword>
<accession>A0AAJ5YWC9</accession>
<dbReference type="InterPro" id="IPR044202">
    <property type="entry name" value="LETM1/MDM38-like"/>
</dbReference>
<dbReference type="GO" id="GO:0015297">
    <property type="term" value="F:antiporter activity"/>
    <property type="evidence" value="ECO:0007669"/>
    <property type="project" value="UniProtKB-KW"/>
</dbReference>
<feature type="region of interest" description="Disordered" evidence="11">
    <location>
        <begin position="51"/>
        <end position="74"/>
    </location>
</feature>
<comment type="subcellular location">
    <subcellularLocation>
        <location evidence="1">Mitochondrion inner membrane</location>
        <topology evidence="1">Single-pass membrane protein</topology>
    </subcellularLocation>
</comment>
<protein>
    <recommendedName>
        <fullName evidence="3">Mitochondrial proton/calcium exchanger protein</fullName>
    </recommendedName>
    <alternativeName>
        <fullName evidence="10">Leucine zipper-EF-hand-containing transmembrane protein 1</fullName>
    </alternativeName>
</protein>
<dbReference type="GO" id="GO:0005743">
    <property type="term" value="C:mitochondrial inner membrane"/>
    <property type="evidence" value="ECO:0007669"/>
    <property type="project" value="UniProtKB-SubCell"/>
</dbReference>
<keyword evidence="4" id="KW-0050">Antiport</keyword>
<feature type="compositionally biased region" description="Basic and acidic residues" evidence="11">
    <location>
        <begin position="55"/>
        <end position="74"/>
    </location>
</feature>
<dbReference type="InterPro" id="IPR033122">
    <property type="entry name" value="LETM1-like_RBD"/>
</dbReference>
<dbReference type="InterPro" id="IPR011992">
    <property type="entry name" value="EF-hand-dom_pair"/>
</dbReference>
<evidence type="ECO:0000259" key="13">
    <source>
        <dbReference type="Pfam" id="PF07766"/>
    </source>
</evidence>
<feature type="compositionally biased region" description="Basic and acidic residues" evidence="11">
    <location>
        <begin position="457"/>
        <end position="474"/>
    </location>
</feature>
<organism evidence="14 15">
    <name type="scientific">Malassezia yamatoensis</name>
    <dbReference type="NCBI Taxonomy" id="253288"/>
    <lineage>
        <taxon>Eukaryota</taxon>
        <taxon>Fungi</taxon>
        <taxon>Dikarya</taxon>
        <taxon>Basidiomycota</taxon>
        <taxon>Ustilaginomycotina</taxon>
        <taxon>Malasseziomycetes</taxon>
        <taxon>Malasseziales</taxon>
        <taxon>Malasseziaceae</taxon>
        <taxon>Malassezia</taxon>
    </lineage>
</organism>
<keyword evidence="9 12" id="KW-0472">Membrane</keyword>
<evidence type="ECO:0000256" key="3">
    <source>
        <dbReference type="ARBA" id="ARBA00020557"/>
    </source>
</evidence>
<dbReference type="PANTHER" id="PTHR14009">
    <property type="entry name" value="LEUCINE ZIPPER-EF-HAND CONTAINING TRANSMEMBRANE PROTEIN"/>
    <property type="match status" value="1"/>
</dbReference>
<evidence type="ECO:0000256" key="4">
    <source>
        <dbReference type="ARBA" id="ARBA00022449"/>
    </source>
</evidence>
<evidence type="ECO:0000256" key="6">
    <source>
        <dbReference type="ARBA" id="ARBA00022792"/>
    </source>
</evidence>
<keyword evidence="6" id="KW-0999">Mitochondrion inner membrane</keyword>
<evidence type="ECO:0000256" key="5">
    <source>
        <dbReference type="ARBA" id="ARBA00022692"/>
    </source>
</evidence>
<evidence type="ECO:0000256" key="10">
    <source>
        <dbReference type="ARBA" id="ARBA00031360"/>
    </source>
</evidence>
<proteinExistence type="inferred from homology"/>
<feature type="transmembrane region" description="Helical" evidence="12">
    <location>
        <begin position="134"/>
        <end position="157"/>
    </location>
</feature>
<keyword evidence="15" id="KW-1185">Reference proteome</keyword>
<name>A0AAJ5YWC9_9BASI</name>
<dbReference type="SUPFAM" id="SSF47473">
    <property type="entry name" value="EF-hand"/>
    <property type="match status" value="1"/>
</dbReference>
<dbReference type="GO" id="GO:0030003">
    <property type="term" value="P:intracellular monoatomic cation homeostasis"/>
    <property type="evidence" value="ECO:0007669"/>
    <property type="project" value="TreeGrafter"/>
</dbReference>
<reference evidence="14 15" key="1">
    <citation type="submission" date="2023-03" db="EMBL/GenBank/DDBJ databases">
        <title>Mating type loci evolution in Malassezia.</title>
        <authorList>
            <person name="Coelho M.A."/>
        </authorList>
    </citation>
    <scope>NUCLEOTIDE SEQUENCE [LARGE SCALE GENOMIC DNA]</scope>
    <source>
        <strain evidence="14 15">CBS 9725</strain>
    </source>
</reference>
<sequence length="657" mass="75337">MLASKLRSVTAVGLVVVPMQRRAVGMAVPFVGMRYTLAHSMPRARLRAMHTTSVVREKKSDSDKQQIAESEEPKAAMPTRVWNKVKEEAKHYWHGTKLLAKEVSISTRLLRRLILGYHLTRREHRQLRRTMGDLLRLIPFIPFVIIPAAELLLPIAVKVFPNMLPSTFESKFAVEEKRRRLLKLRLDMAKFLQESIKEGGIQVSEEVKDSEAFKEFFRKLRTTGEEPTKEDVIKVAKLFDDEMTLDNLSRPQLVSICRYMQVNAFGTDNYMRFQIRHAMNRIRRDDLVISMEGPDSMSKSELVSACQSRGILTQNMTEHQLRESLSAWVNLHFREKISGTLLILSRAFYFVGHSPDKHMPYAEMQIKGLEMTMSSLPESLLNEAELHFSKEAATNKQRLEVLEEQEHLIEDEAEQEQEHQAQRDADRKRKDAEKRRVSGESAEASRILPKTPLEADSDQKSSEDSAKTSPNDDVRMTQEQLTELGEALSILSQKSSVLRERQELSELMRSLPKDDTQPETTADGGETPAPSAKVKGLYKRIRNMLQKIDKQLEDYDREVGGRMHLIQTSSTGKISADDLEQALRLIKHRPSDDKLQQIVDKLDVDLDGLVPLDHVLDIARDEGIDYADAEEVRDIQKERQQIVDEKKLRKSDIIENQ</sequence>
<evidence type="ECO:0000256" key="2">
    <source>
        <dbReference type="ARBA" id="ARBA00009584"/>
    </source>
</evidence>
<feature type="region of interest" description="Disordered" evidence="11">
    <location>
        <begin position="508"/>
        <end position="533"/>
    </location>
</feature>
<evidence type="ECO:0000256" key="7">
    <source>
        <dbReference type="ARBA" id="ARBA00022989"/>
    </source>
</evidence>
<feature type="domain" description="Letm1 RBD" evidence="13">
    <location>
        <begin position="119"/>
        <end position="349"/>
    </location>
</feature>
<evidence type="ECO:0000256" key="12">
    <source>
        <dbReference type="SAM" id="Phobius"/>
    </source>
</evidence>
<evidence type="ECO:0000256" key="9">
    <source>
        <dbReference type="ARBA" id="ARBA00023136"/>
    </source>
</evidence>